<feature type="transmembrane region" description="Helical" evidence="2">
    <location>
        <begin position="16"/>
        <end position="37"/>
    </location>
</feature>
<feature type="region of interest" description="Disordered" evidence="1">
    <location>
        <begin position="352"/>
        <end position="406"/>
    </location>
</feature>
<dbReference type="GO" id="GO:0008289">
    <property type="term" value="F:lipid binding"/>
    <property type="evidence" value="ECO:0007669"/>
    <property type="project" value="InterPro"/>
</dbReference>
<evidence type="ECO:0000313" key="4">
    <source>
        <dbReference type="EMBL" id="CAD8281074.1"/>
    </source>
</evidence>
<dbReference type="PROSITE" id="PS50848">
    <property type="entry name" value="START"/>
    <property type="match status" value="1"/>
</dbReference>
<sequence length="507" mass="55749">MMSFAAMAQGFSWDHFWSLFITVAPIWLLGAITGYLLPRPKSTFFGGATSVFLTSAGLRNAVLAGHGLLIVRDMWYQITDPGTFRRFCKAVLLWTCRQGWHFDFPASDQPGVPNEQCSVSPCDDWYVTEKDLAFFQYHGEGEGGTQGAGPWEPMMDKEMPNQLKYTAWRRVLPNGKTEYKSTTIVPDATAQEFTDLYFDDSFRPEWDAMISAHSVAEAADFSQRQAVVRWTRKFPFSFINSRQYTIARRLFVVGDRYYGITKSVPSHPSALEDGGLVSVDQFHSMWVSRTVACPWGSGRPAVETVLLHHEQLKIPENLARFAVRHGMWSFVKKMGQEMPRFVAARRARGVSPNELDPGGYGAPGTLHAPPMRARTPAPPLKLKRAASMSSALSSRSSSDGTECGMDSLESAQRCSSCSARGSGRPSGPLRRLRSMAALAAAGTIAMLVGRKGSLAPGADGLSEQSSSGAGGGGMRRSRSYPARMSTSAGMRRVARHSSMAQFEQIHE</sequence>
<keyword evidence="2" id="KW-0812">Transmembrane</keyword>
<reference evidence="4" key="1">
    <citation type="submission" date="2021-01" db="EMBL/GenBank/DDBJ databases">
        <authorList>
            <person name="Corre E."/>
            <person name="Pelletier E."/>
            <person name="Niang G."/>
            <person name="Scheremetjew M."/>
            <person name="Finn R."/>
            <person name="Kale V."/>
            <person name="Holt S."/>
            <person name="Cochrane G."/>
            <person name="Meng A."/>
            <person name="Brown T."/>
            <person name="Cohen L."/>
        </authorList>
    </citation>
    <scope>NUCLEOTIDE SEQUENCE</scope>
    <source>
        <strain evidence="4">CCMP219</strain>
    </source>
</reference>
<accession>A0A7R9V0B3</accession>
<protein>
    <recommendedName>
        <fullName evidence="3">START domain-containing protein</fullName>
    </recommendedName>
</protein>
<feature type="domain" description="START" evidence="3">
    <location>
        <begin position="151"/>
        <end position="343"/>
    </location>
</feature>
<dbReference type="PANTHER" id="PTHR19308:SF39">
    <property type="entry name" value="PHOSPHATIDYLCHOLINE TRANSFER PROTEIN"/>
    <property type="match status" value="1"/>
</dbReference>
<dbReference type="AlphaFoldDB" id="A0A7R9V0B3"/>
<evidence type="ECO:0000256" key="1">
    <source>
        <dbReference type="SAM" id="MobiDB-lite"/>
    </source>
</evidence>
<dbReference type="GO" id="GO:0005737">
    <property type="term" value="C:cytoplasm"/>
    <property type="evidence" value="ECO:0007669"/>
    <property type="project" value="UniProtKB-ARBA"/>
</dbReference>
<dbReference type="InterPro" id="IPR002913">
    <property type="entry name" value="START_lipid-bd_dom"/>
</dbReference>
<keyword evidence="2" id="KW-1133">Transmembrane helix</keyword>
<evidence type="ECO:0000259" key="3">
    <source>
        <dbReference type="PROSITE" id="PS50848"/>
    </source>
</evidence>
<dbReference type="InterPro" id="IPR023393">
    <property type="entry name" value="START-like_dom_sf"/>
</dbReference>
<dbReference type="Gene3D" id="3.30.530.20">
    <property type="match status" value="1"/>
</dbReference>
<dbReference type="SUPFAM" id="SSF55961">
    <property type="entry name" value="Bet v1-like"/>
    <property type="match status" value="1"/>
</dbReference>
<gene>
    <name evidence="4" type="ORF">CEUR00632_LOCUS1109</name>
</gene>
<dbReference type="InterPro" id="IPR051213">
    <property type="entry name" value="START_lipid_transfer"/>
</dbReference>
<dbReference type="EMBL" id="HBEC01002303">
    <property type="protein sequence ID" value="CAD8281074.1"/>
    <property type="molecule type" value="Transcribed_RNA"/>
</dbReference>
<proteinExistence type="predicted"/>
<organism evidence="4">
    <name type="scientific">Chlamydomonas euryale</name>
    <dbReference type="NCBI Taxonomy" id="1486919"/>
    <lineage>
        <taxon>Eukaryota</taxon>
        <taxon>Viridiplantae</taxon>
        <taxon>Chlorophyta</taxon>
        <taxon>core chlorophytes</taxon>
        <taxon>Chlorophyceae</taxon>
        <taxon>CS clade</taxon>
        <taxon>Chlamydomonadales</taxon>
        <taxon>Chlamydomonadaceae</taxon>
        <taxon>Chlamydomonas</taxon>
    </lineage>
</organism>
<evidence type="ECO:0000256" key="2">
    <source>
        <dbReference type="SAM" id="Phobius"/>
    </source>
</evidence>
<dbReference type="PANTHER" id="PTHR19308">
    <property type="entry name" value="PHOSPHATIDYLCHOLINE TRANSFER PROTEIN"/>
    <property type="match status" value="1"/>
</dbReference>
<feature type="region of interest" description="Disordered" evidence="1">
    <location>
        <begin position="455"/>
        <end position="507"/>
    </location>
</feature>
<feature type="compositionally biased region" description="Low complexity" evidence="1">
    <location>
        <begin position="385"/>
        <end position="398"/>
    </location>
</feature>
<keyword evidence="2" id="KW-0472">Membrane</keyword>
<name>A0A7R9V0B3_9CHLO</name>